<organism evidence="2 3">
    <name type="scientific">Tulasnella calospora MUT 4182</name>
    <dbReference type="NCBI Taxonomy" id="1051891"/>
    <lineage>
        <taxon>Eukaryota</taxon>
        <taxon>Fungi</taxon>
        <taxon>Dikarya</taxon>
        <taxon>Basidiomycota</taxon>
        <taxon>Agaricomycotina</taxon>
        <taxon>Agaricomycetes</taxon>
        <taxon>Cantharellales</taxon>
        <taxon>Tulasnellaceae</taxon>
        <taxon>Tulasnella</taxon>
    </lineage>
</organism>
<accession>A0A0C3M8I9</accession>
<sequence>MAFIVITQPVGDRQQNGEVRIIPSSERLRESRSTPWCIEQHKELNGKERNTEREKDIVSFRRSYKKRAS</sequence>
<keyword evidence="3" id="KW-1185">Reference proteome</keyword>
<reference evidence="3" key="2">
    <citation type="submission" date="2015-01" db="EMBL/GenBank/DDBJ databases">
        <title>Evolutionary Origins and Diversification of the Mycorrhizal Mutualists.</title>
        <authorList>
            <consortium name="DOE Joint Genome Institute"/>
            <consortium name="Mycorrhizal Genomics Consortium"/>
            <person name="Kohler A."/>
            <person name="Kuo A."/>
            <person name="Nagy L.G."/>
            <person name="Floudas D."/>
            <person name="Copeland A."/>
            <person name="Barry K.W."/>
            <person name="Cichocki N."/>
            <person name="Veneault-Fourrey C."/>
            <person name="LaButti K."/>
            <person name="Lindquist E.A."/>
            <person name="Lipzen A."/>
            <person name="Lundell T."/>
            <person name="Morin E."/>
            <person name="Murat C."/>
            <person name="Riley R."/>
            <person name="Ohm R."/>
            <person name="Sun H."/>
            <person name="Tunlid A."/>
            <person name="Henrissat B."/>
            <person name="Grigoriev I.V."/>
            <person name="Hibbett D.S."/>
            <person name="Martin F."/>
        </authorList>
    </citation>
    <scope>NUCLEOTIDE SEQUENCE [LARGE SCALE GENOMIC DNA]</scope>
    <source>
        <strain evidence="3">MUT 4182</strain>
    </source>
</reference>
<dbReference type="HOGENOM" id="CLU_2777761_0_0_1"/>
<reference evidence="2 3" key="1">
    <citation type="submission" date="2014-04" db="EMBL/GenBank/DDBJ databases">
        <authorList>
            <consortium name="DOE Joint Genome Institute"/>
            <person name="Kuo A."/>
            <person name="Girlanda M."/>
            <person name="Perotto S."/>
            <person name="Kohler A."/>
            <person name="Nagy L.G."/>
            <person name="Floudas D."/>
            <person name="Copeland A."/>
            <person name="Barry K.W."/>
            <person name="Cichocki N."/>
            <person name="Veneault-Fourrey C."/>
            <person name="LaButti K."/>
            <person name="Lindquist E.A."/>
            <person name="Lipzen A."/>
            <person name="Lundell T."/>
            <person name="Morin E."/>
            <person name="Murat C."/>
            <person name="Sun H."/>
            <person name="Tunlid A."/>
            <person name="Henrissat B."/>
            <person name="Grigoriev I.V."/>
            <person name="Hibbett D.S."/>
            <person name="Martin F."/>
            <person name="Nordberg H.P."/>
            <person name="Cantor M.N."/>
            <person name="Hua S.X."/>
        </authorList>
    </citation>
    <scope>NUCLEOTIDE SEQUENCE [LARGE SCALE GENOMIC DNA]</scope>
    <source>
        <strain evidence="2 3">MUT 4182</strain>
    </source>
</reference>
<evidence type="ECO:0000313" key="2">
    <source>
        <dbReference type="EMBL" id="KIO30022.1"/>
    </source>
</evidence>
<protein>
    <submittedName>
        <fullName evidence="2">Uncharacterized protein</fullName>
    </submittedName>
</protein>
<proteinExistence type="predicted"/>
<feature type="region of interest" description="Disordered" evidence="1">
    <location>
        <begin position="45"/>
        <end position="69"/>
    </location>
</feature>
<dbReference type="Proteomes" id="UP000054248">
    <property type="component" value="Unassembled WGS sequence"/>
</dbReference>
<gene>
    <name evidence="2" type="ORF">M407DRAFT_242372</name>
</gene>
<evidence type="ECO:0000313" key="3">
    <source>
        <dbReference type="Proteomes" id="UP000054248"/>
    </source>
</evidence>
<name>A0A0C3M8I9_9AGAM</name>
<evidence type="ECO:0000256" key="1">
    <source>
        <dbReference type="SAM" id="MobiDB-lite"/>
    </source>
</evidence>
<dbReference type="EMBL" id="KN822976">
    <property type="protein sequence ID" value="KIO30022.1"/>
    <property type="molecule type" value="Genomic_DNA"/>
</dbReference>
<dbReference type="AlphaFoldDB" id="A0A0C3M8I9"/>
<feature type="compositionally biased region" description="Basic and acidic residues" evidence="1">
    <location>
        <begin position="45"/>
        <end position="59"/>
    </location>
</feature>